<comment type="caution">
    <text evidence="12">The sequence shown here is derived from an EMBL/GenBank/DDBJ whole genome shotgun (WGS) entry which is preliminary data.</text>
</comment>
<keyword evidence="9" id="KW-0472">Membrane</keyword>
<evidence type="ECO:0000256" key="9">
    <source>
        <dbReference type="SAM" id="Phobius"/>
    </source>
</evidence>
<keyword evidence="3" id="KW-0285">Flavoprotein</keyword>
<dbReference type="STRING" id="555500.I215_11239"/>
<keyword evidence="13" id="KW-1185">Reference proteome</keyword>
<dbReference type="EC" id="1.6.5.9" evidence="2"/>
<evidence type="ECO:0000259" key="10">
    <source>
        <dbReference type="Pfam" id="PF07992"/>
    </source>
</evidence>
<dbReference type="Gene3D" id="3.50.50.100">
    <property type="match status" value="1"/>
</dbReference>
<dbReference type="PRINTS" id="PR00411">
    <property type="entry name" value="PNDRDTASEI"/>
</dbReference>
<dbReference type="SUPFAM" id="SSF51905">
    <property type="entry name" value="FAD/NAD(P)-binding domain"/>
    <property type="match status" value="1"/>
</dbReference>
<gene>
    <name evidence="12" type="ORF">I215_11239</name>
</gene>
<dbReference type="Pfam" id="PF22366">
    <property type="entry name" value="NDH2_C"/>
    <property type="match status" value="1"/>
</dbReference>
<dbReference type="PRINTS" id="PR00368">
    <property type="entry name" value="FADPNR"/>
</dbReference>
<keyword evidence="9" id="KW-1133">Transmembrane helix</keyword>
<evidence type="ECO:0000256" key="5">
    <source>
        <dbReference type="ARBA" id="ARBA00022946"/>
    </source>
</evidence>
<comment type="similarity">
    <text evidence="1">Belongs to the NADH dehydrogenase family.</text>
</comment>
<dbReference type="RefSeq" id="WP_008992087.1">
    <property type="nucleotide sequence ID" value="NZ_AMSG01000017.1"/>
</dbReference>
<evidence type="ECO:0000256" key="1">
    <source>
        <dbReference type="ARBA" id="ARBA00005272"/>
    </source>
</evidence>
<dbReference type="InterPro" id="IPR036188">
    <property type="entry name" value="FAD/NAD-bd_sf"/>
</dbReference>
<dbReference type="InterPro" id="IPR023753">
    <property type="entry name" value="FAD/NAD-binding_dom"/>
</dbReference>
<dbReference type="GO" id="GO:0050136">
    <property type="term" value="F:NADH dehydrogenase (quinone) (non-electrogenic) activity"/>
    <property type="evidence" value="ECO:0007669"/>
    <property type="project" value="UniProtKB-EC"/>
</dbReference>
<evidence type="ECO:0000256" key="7">
    <source>
        <dbReference type="ARBA" id="ARBA00023027"/>
    </source>
</evidence>
<evidence type="ECO:0000256" key="6">
    <source>
        <dbReference type="ARBA" id="ARBA00023002"/>
    </source>
</evidence>
<evidence type="ECO:0000256" key="3">
    <source>
        <dbReference type="ARBA" id="ARBA00022630"/>
    </source>
</evidence>
<dbReference type="AlphaFoldDB" id="K2Q190"/>
<dbReference type="InterPro" id="IPR045024">
    <property type="entry name" value="NDH-2"/>
</dbReference>
<dbReference type="PATRIC" id="fig|555500.3.peg.2317"/>
<keyword evidence="7" id="KW-0520">NAD</keyword>
<keyword evidence="5" id="KW-0809">Transit peptide</keyword>
<keyword evidence="4" id="KW-0274">FAD</keyword>
<evidence type="ECO:0000256" key="2">
    <source>
        <dbReference type="ARBA" id="ARBA00012637"/>
    </source>
</evidence>
<reference evidence="12 13" key="1">
    <citation type="journal article" date="2012" name="J. Bacteriol.">
        <title>Genome Sequence of Galbibacter marinum Type Strain ck-I2-15.</title>
        <authorList>
            <person name="Lai Q."/>
            <person name="Li C."/>
            <person name="Shao Z."/>
        </authorList>
    </citation>
    <scope>NUCLEOTIDE SEQUENCE [LARGE SCALE GENOMIC DNA]</scope>
    <source>
        <strain evidence="13">ck-I2-15</strain>
    </source>
</reference>
<dbReference type="Proteomes" id="UP000007364">
    <property type="component" value="Unassembled WGS sequence"/>
</dbReference>
<feature type="transmembrane region" description="Helical" evidence="9">
    <location>
        <begin position="369"/>
        <end position="389"/>
    </location>
</feature>
<feature type="domain" description="FAD/NAD(P)-binding" evidence="10">
    <location>
        <begin position="7"/>
        <end position="324"/>
    </location>
</feature>
<dbReference type="InterPro" id="IPR054585">
    <property type="entry name" value="NDH2-like_C"/>
</dbReference>
<organism evidence="12 13">
    <name type="scientific">Galbibacter marinus</name>
    <dbReference type="NCBI Taxonomy" id="555500"/>
    <lineage>
        <taxon>Bacteria</taxon>
        <taxon>Pseudomonadati</taxon>
        <taxon>Bacteroidota</taxon>
        <taxon>Flavobacteriia</taxon>
        <taxon>Flavobacteriales</taxon>
        <taxon>Flavobacteriaceae</taxon>
        <taxon>Galbibacter</taxon>
    </lineage>
</organism>
<dbReference type="OrthoDB" id="9805710at2"/>
<feature type="domain" description="External alternative NADH-ubiquinone oxidoreductase-like C-terminal" evidence="11">
    <location>
        <begin position="349"/>
        <end position="405"/>
    </location>
</feature>
<dbReference type="EMBL" id="AMSG01000017">
    <property type="protein sequence ID" value="EKF54641.1"/>
    <property type="molecule type" value="Genomic_DNA"/>
</dbReference>
<name>K2Q190_9FLAO</name>
<dbReference type="PANTHER" id="PTHR43706">
    <property type="entry name" value="NADH DEHYDROGENASE"/>
    <property type="match status" value="1"/>
</dbReference>
<evidence type="ECO:0000256" key="4">
    <source>
        <dbReference type="ARBA" id="ARBA00022827"/>
    </source>
</evidence>
<keyword evidence="6" id="KW-0560">Oxidoreductase</keyword>
<evidence type="ECO:0000313" key="12">
    <source>
        <dbReference type="EMBL" id="EKF54641.1"/>
    </source>
</evidence>
<dbReference type="PANTHER" id="PTHR43706:SF47">
    <property type="entry name" value="EXTERNAL NADH-UBIQUINONE OXIDOREDUCTASE 1, MITOCHONDRIAL-RELATED"/>
    <property type="match status" value="1"/>
</dbReference>
<accession>K2Q190</accession>
<protein>
    <recommendedName>
        <fullName evidence="2">NADH:ubiquinone reductase (non-electrogenic)</fullName>
        <ecNumber evidence="2">1.6.5.9</ecNumber>
    </recommendedName>
</protein>
<dbReference type="Pfam" id="PF07992">
    <property type="entry name" value="Pyr_redox_2"/>
    <property type="match status" value="1"/>
</dbReference>
<dbReference type="eggNOG" id="COG1252">
    <property type="taxonomic scope" value="Bacteria"/>
</dbReference>
<evidence type="ECO:0000256" key="8">
    <source>
        <dbReference type="ARBA" id="ARBA00047599"/>
    </source>
</evidence>
<comment type="catalytic activity">
    <reaction evidence="8">
        <text>a quinone + NADH + H(+) = a quinol + NAD(+)</text>
        <dbReference type="Rhea" id="RHEA:46160"/>
        <dbReference type="ChEBI" id="CHEBI:15378"/>
        <dbReference type="ChEBI" id="CHEBI:24646"/>
        <dbReference type="ChEBI" id="CHEBI:57540"/>
        <dbReference type="ChEBI" id="CHEBI:57945"/>
        <dbReference type="ChEBI" id="CHEBI:132124"/>
        <dbReference type="EC" id="1.6.5.9"/>
    </reaction>
</comment>
<sequence>MNNKPKKTVIIGGGFAGITAANNLKNSNTEVTIIDKANHHLFQPLLYQVATGALSPGDIAAPIRAILGKNSKIRVVLGEVKKIHPRKKHLSLVNGRKIPFDQLVLAPGAQYNYFGNEEWQEHAPGLKTISDALKVRERILQSLEEAEQLQDPQQRQMHLTYVIIGGGPTGVEMAGAIAEIAKRTMRNGFKNVKEEEIRIFLVEAAPNILNGFPEPLGDKGKDMLEELGVKVLRGTPVVKIERDTVHLKVGSIHSSNIIWAAGIKASPLLDSLQVEQDRLGRVFVNGDLSIPGYPDIFVLGDAAHFKDPSGKPLPALASVARQQGIYLGKQLARKEKGNYLPPHFRYIDKGTMATIGTAKAVANIRGLKFSGFFAWVLWSTIHILLLIGFRNRINVFVEWVWNYITRKRGVQLITDRSRCRHCSNNEVQVGRKKSI</sequence>
<keyword evidence="9" id="KW-0812">Transmembrane</keyword>
<evidence type="ECO:0000259" key="11">
    <source>
        <dbReference type="Pfam" id="PF22366"/>
    </source>
</evidence>
<proteinExistence type="inferred from homology"/>
<evidence type="ECO:0000313" key="13">
    <source>
        <dbReference type="Proteomes" id="UP000007364"/>
    </source>
</evidence>